<name>F0F3M9_9BACT</name>
<gene>
    <name evidence="1" type="ORF">HMPREF9141_0195</name>
</gene>
<dbReference type="EMBL" id="AEWX01000001">
    <property type="protein sequence ID" value="EGC21445.1"/>
    <property type="molecule type" value="Genomic_DNA"/>
</dbReference>
<reference evidence="1 2" key="1">
    <citation type="submission" date="2011-01" db="EMBL/GenBank/DDBJ databases">
        <authorList>
            <person name="Muzny D."/>
            <person name="Qin X."/>
            <person name="Deng J."/>
            <person name="Jiang H."/>
            <person name="Liu Y."/>
            <person name="Qu J."/>
            <person name="Song X.-Z."/>
            <person name="Zhang L."/>
            <person name="Thornton R."/>
            <person name="Coyle M."/>
            <person name="Francisco L."/>
            <person name="Jackson L."/>
            <person name="Javaid M."/>
            <person name="Korchina V."/>
            <person name="Kovar C."/>
            <person name="Mata R."/>
            <person name="Mathew T."/>
            <person name="Ngo R."/>
            <person name="Nguyen L."/>
            <person name="Nguyen N."/>
            <person name="Okwuonu G."/>
            <person name="Ongeri F."/>
            <person name="Pham C."/>
            <person name="Simmons D."/>
            <person name="Wilczek-Boney K."/>
            <person name="Hale W."/>
            <person name="Jakkamsetti A."/>
            <person name="Pham P."/>
            <person name="Ruth R."/>
            <person name="San Lucas F."/>
            <person name="Warren J."/>
            <person name="Zhang J."/>
            <person name="Zhao Z."/>
            <person name="Zhou C."/>
            <person name="Zhu D."/>
            <person name="Lee S."/>
            <person name="Bess C."/>
            <person name="Blankenburg K."/>
            <person name="Forbes L."/>
            <person name="Fu Q."/>
            <person name="Gubbala S."/>
            <person name="Hirani K."/>
            <person name="Jayaseelan J.C."/>
            <person name="Lara F."/>
            <person name="Munidasa M."/>
            <person name="Palculict T."/>
            <person name="Patil S."/>
            <person name="Pu L.-L."/>
            <person name="Saada N."/>
            <person name="Tang L."/>
            <person name="Weissenberger G."/>
            <person name="Zhu Y."/>
            <person name="Hemphill L."/>
            <person name="Shang Y."/>
            <person name="Youmans B."/>
            <person name="Ayvaz T."/>
            <person name="Ross M."/>
            <person name="Santibanez J."/>
            <person name="Aqrawi P."/>
            <person name="Gross S."/>
            <person name="Joshi V."/>
            <person name="Fowler G."/>
            <person name="Nazareth L."/>
            <person name="Reid J."/>
            <person name="Worley K."/>
            <person name="Petrosino J."/>
            <person name="Highlander S."/>
            <person name="Gibbs R."/>
        </authorList>
    </citation>
    <scope>NUCLEOTIDE SEQUENCE [LARGE SCALE GENOMIC DNA]</scope>
    <source>
        <strain evidence="1 2">DSM 16608</strain>
    </source>
</reference>
<dbReference type="AlphaFoldDB" id="F0F3M9"/>
<dbReference type="STRING" id="888743.HMPREF9141_0195"/>
<dbReference type="Proteomes" id="UP000005697">
    <property type="component" value="Unassembled WGS sequence"/>
</dbReference>
<protein>
    <submittedName>
        <fullName evidence="1">Uncharacterized protein</fullName>
    </submittedName>
</protein>
<dbReference type="HOGENOM" id="CLU_1282262_0_0_10"/>
<accession>F0F3M9</accession>
<dbReference type="OrthoDB" id="1068063at2"/>
<comment type="caution">
    <text evidence="1">The sequence shown here is derived from an EMBL/GenBank/DDBJ whole genome shotgun (WGS) entry which is preliminary data.</text>
</comment>
<sequence length="215" mass="25242">MATHPLWSDDYWLPLLQLYLKKPEGMKPMYSRALVNLSLELHIPPRTLYGQLFRLRQRATPVLNLIWDTYGENPRRLNRDVKKLRSMKGFGQPREFYDGVKTNETFEHDFLPLECCHELRPFMLVMILDLYFRLTPVTMTAETPEVRELAKRMGIKPKTVVEAMETFQLCDPYLNRDGLMASPLLPSCQEIWNRYGNGNPEKLSALAAQLREYFD</sequence>
<organism evidence="1 2">
    <name type="scientific">Prevotella multiformis DSM 16608</name>
    <dbReference type="NCBI Taxonomy" id="888743"/>
    <lineage>
        <taxon>Bacteria</taxon>
        <taxon>Pseudomonadati</taxon>
        <taxon>Bacteroidota</taxon>
        <taxon>Bacteroidia</taxon>
        <taxon>Bacteroidales</taxon>
        <taxon>Prevotellaceae</taxon>
        <taxon>Prevotella</taxon>
    </lineage>
</organism>
<evidence type="ECO:0000313" key="2">
    <source>
        <dbReference type="Proteomes" id="UP000005697"/>
    </source>
</evidence>
<evidence type="ECO:0000313" key="1">
    <source>
        <dbReference type="EMBL" id="EGC21445.1"/>
    </source>
</evidence>
<proteinExistence type="predicted"/>
<keyword evidence="2" id="KW-1185">Reference proteome</keyword>
<dbReference type="RefSeq" id="WP_007367737.1">
    <property type="nucleotide sequence ID" value="NZ_GL872283.1"/>
</dbReference>